<dbReference type="EMBL" id="FOAN01000010">
    <property type="protein sequence ID" value="SEM35789.1"/>
    <property type="molecule type" value="Genomic_DNA"/>
</dbReference>
<keyword evidence="3" id="KW-0472">Membrane</keyword>
<organism evidence="5 6">
    <name type="scientific">Bosea lupini</name>
    <dbReference type="NCBI Taxonomy" id="1036779"/>
    <lineage>
        <taxon>Bacteria</taxon>
        <taxon>Pseudomonadati</taxon>
        <taxon>Pseudomonadota</taxon>
        <taxon>Alphaproteobacteria</taxon>
        <taxon>Hyphomicrobiales</taxon>
        <taxon>Boseaceae</taxon>
        <taxon>Bosea</taxon>
    </lineage>
</organism>
<evidence type="ECO:0000259" key="4">
    <source>
        <dbReference type="PROSITE" id="PS50887"/>
    </source>
</evidence>
<dbReference type="PANTHER" id="PTHR45138:SF9">
    <property type="entry name" value="DIGUANYLATE CYCLASE DGCM-RELATED"/>
    <property type="match status" value="1"/>
</dbReference>
<sequence>MFNKQSHPLPAAVEAEIISRLFNALPQIGFVTTCFVAGTIFIAWETGDAWTWAILGVAIATSVARIAGILAYRRWAPKPMTLEQARRWERAYSLPALAFTVGIALLTVRVFAAGWTNGEILAVGLTMALTAGSCARTLRYWLCATLSTIALTVLIVMLLLSADPVRIGIAALFALYLFSIFESSRHIVGQVEALLIAERELEAAARRDPLTGLANRRAFDEALAEASATGGFALLLLDLDGFKAVNDRLGHAAGDELLHQVAARLSGMLRTGDLLARLGGDEFAAILPTADTAAVKAIADRAVALVGLPYAVLGAPAIVGISIGFEVVEIGHAVDGQQVKEAADRALYSAKAAGKGQAVFARAA</sequence>
<feature type="transmembrane region" description="Helical" evidence="3">
    <location>
        <begin position="21"/>
        <end position="44"/>
    </location>
</feature>
<comment type="catalytic activity">
    <reaction evidence="2">
        <text>2 GTP = 3',3'-c-di-GMP + 2 diphosphate</text>
        <dbReference type="Rhea" id="RHEA:24898"/>
        <dbReference type="ChEBI" id="CHEBI:33019"/>
        <dbReference type="ChEBI" id="CHEBI:37565"/>
        <dbReference type="ChEBI" id="CHEBI:58805"/>
        <dbReference type="EC" id="2.7.7.65"/>
    </reaction>
</comment>
<dbReference type="InterPro" id="IPR029787">
    <property type="entry name" value="Nucleotide_cyclase"/>
</dbReference>
<dbReference type="PROSITE" id="PS50887">
    <property type="entry name" value="GGDEF"/>
    <property type="match status" value="1"/>
</dbReference>
<dbReference type="AlphaFoldDB" id="A0A1H7XS34"/>
<dbReference type="InterPro" id="IPR000160">
    <property type="entry name" value="GGDEF_dom"/>
</dbReference>
<evidence type="ECO:0000256" key="2">
    <source>
        <dbReference type="ARBA" id="ARBA00034247"/>
    </source>
</evidence>
<dbReference type="InterPro" id="IPR050469">
    <property type="entry name" value="Diguanylate_Cyclase"/>
</dbReference>
<keyword evidence="6" id="KW-1185">Reference proteome</keyword>
<evidence type="ECO:0000256" key="3">
    <source>
        <dbReference type="SAM" id="Phobius"/>
    </source>
</evidence>
<dbReference type="InterPro" id="IPR043128">
    <property type="entry name" value="Rev_trsase/Diguanyl_cyclase"/>
</dbReference>
<evidence type="ECO:0000313" key="5">
    <source>
        <dbReference type="EMBL" id="SEM35789.1"/>
    </source>
</evidence>
<feature type="transmembrane region" description="Helical" evidence="3">
    <location>
        <begin position="50"/>
        <end position="72"/>
    </location>
</feature>
<evidence type="ECO:0000256" key="1">
    <source>
        <dbReference type="ARBA" id="ARBA00012528"/>
    </source>
</evidence>
<reference evidence="6" key="1">
    <citation type="submission" date="2016-10" db="EMBL/GenBank/DDBJ databases">
        <authorList>
            <person name="Varghese N."/>
            <person name="Submissions S."/>
        </authorList>
    </citation>
    <scope>NUCLEOTIDE SEQUENCE [LARGE SCALE GENOMIC DNA]</scope>
    <source>
        <strain evidence="6">LMG 26383,CCUG 61248,R- 45681</strain>
    </source>
</reference>
<dbReference type="Gene3D" id="3.30.70.270">
    <property type="match status" value="1"/>
</dbReference>
<proteinExistence type="predicted"/>
<dbReference type="PANTHER" id="PTHR45138">
    <property type="entry name" value="REGULATORY COMPONENTS OF SENSORY TRANSDUCTION SYSTEM"/>
    <property type="match status" value="1"/>
</dbReference>
<feature type="transmembrane region" description="Helical" evidence="3">
    <location>
        <begin position="165"/>
        <end position="181"/>
    </location>
</feature>
<feature type="transmembrane region" description="Helical" evidence="3">
    <location>
        <begin position="92"/>
        <end position="112"/>
    </location>
</feature>
<dbReference type="STRING" id="1036779.SAMN04515666_110120"/>
<keyword evidence="3" id="KW-0812">Transmembrane</keyword>
<dbReference type="SUPFAM" id="SSF55073">
    <property type="entry name" value="Nucleotide cyclase"/>
    <property type="match status" value="1"/>
</dbReference>
<feature type="transmembrane region" description="Helical" evidence="3">
    <location>
        <begin position="140"/>
        <end position="159"/>
    </location>
</feature>
<dbReference type="Pfam" id="PF00990">
    <property type="entry name" value="GGDEF"/>
    <property type="match status" value="1"/>
</dbReference>
<gene>
    <name evidence="5" type="ORF">SAMN04515666_110120</name>
</gene>
<keyword evidence="3" id="KW-1133">Transmembrane helix</keyword>
<dbReference type="NCBIfam" id="TIGR00254">
    <property type="entry name" value="GGDEF"/>
    <property type="match status" value="1"/>
</dbReference>
<protein>
    <recommendedName>
        <fullName evidence="1">diguanylate cyclase</fullName>
        <ecNumber evidence="1">2.7.7.65</ecNumber>
    </recommendedName>
</protein>
<dbReference type="OrthoDB" id="9812260at2"/>
<name>A0A1H7XS34_9HYPH</name>
<evidence type="ECO:0000313" key="6">
    <source>
        <dbReference type="Proteomes" id="UP000199664"/>
    </source>
</evidence>
<dbReference type="RefSeq" id="WP_091841054.1">
    <property type="nucleotide sequence ID" value="NZ_FOAN01000010.1"/>
</dbReference>
<feature type="transmembrane region" description="Helical" evidence="3">
    <location>
        <begin position="118"/>
        <end position="135"/>
    </location>
</feature>
<dbReference type="Proteomes" id="UP000199664">
    <property type="component" value="Unassembled WGS sequence"/>
</dbReference>
<dbReference type="EC" id="2.7.7.65" evidence="1"/>
<dbReference type="SMART" id="SM00267">
    <property type="entry name" value="GGDEF"/>
    <property type="match status" value="1"/>
</dbReference>
<dbReference type="CDD" id="cd01949">
    <property type="entry name" value="GGDEF"/>
    <property type="match status" value="1"/>
</dbReference>
<dbReference type="GO" id="GO:0052621">
    <property type="term" value="F:diguanylate cyclase activity"/>
    <property type="evidence" value="ECO:0007669"/>
    <property type="project" value="UniProtKB-EC"/>
</dbReference>
<accession>A0A1H7XS34</accession>
<feature type="domain" description="GGDEF" evidence="4">
    <location>
        <begin position="230"/>
        <end position="363"/>
    </location>
</feature>